<sequence length="729" mass="80799">MRVIRESQPHWPATWRTSVRQSAPGGSKTNMESSANPQQPIRLTVPNPEHRTADKLLRTLTSAEKPPIRKGIKGISDSVIASCQWRRALGIVAKCRPKFQNTESQYCEHNGDCNHLRDEPCTTLTQMPVSSTTRKLRGQRGRIEEASSSSLHVIHGLTCGEHSVLPTLRKRIPLSHKVGIGETTPPSTKWRARGVIGGQYPPAAARRAISPPVKRSPAAKTHRVVDPRSRSKPPSLPQQRLPRPRPSLGQYSLYNHCYLNDSSCRWSFSGYSRFPRPLIPAPLQPRFRHQKGVPCPGKQVLARRENFGQRIPQWLMVPWCRTFSGHSCFLAVFIANVPDPLHRTKCVLSRNDFACPSAGSRRVVPTELHRRSSVGCFQRDSIFAPAESLPSLTQLLRLRGWLILALSNHVLTLVKVKIEPRRSAKTTGKRKYPEKTRRPSTATSLTSPRAKTPGDPAGTLTQGGGGGVPEKTCRPTTSSGTISTCENPLARQGIESGSHWWEASVLIAQSPWLARTTECMEHRKVGDLHRGIHALVVTPGRPLVERGIRFAIYGAQLRLPITHLGVEVATIVAVSARRDELRWLLPRASCTTTTNKFAIHTCPRVLSAPGRLPWRARSRLRWQRISDRALDEAEVGELPHVTGTAANCVTGLPRSSCTLERLNHRDRGVTPADPPNSNRTPLQNGRRNERAGETGDPRENPPTNGIVRHDSYIGKSGLTRPGIEPEPPC</sequence>
<organism evidence="2 3">
    <name type="scientific">Dryococelus australis</name>
    <dbReference type="NCBI Taxonomy" id="614101"/>
    <lineage>
        <taxon>Eukaryota</taxon>
        <taxon>Metazoa</taxon>
        <taxon>Ecdysozoa</taxon>
        <taxon>Arthropoda</taxon>
        <taxon>Hexapoda</taxon>
        <taxon>Insecta</taxon>
        <taxon>Pterygota</taxon>
        <taxon>Neoptera</taxon>
        <taxon>Polyneoptera</taxon>
        <taxon>Phasmatodea</taxon>
        <taxon>Verophasmatodea</taxon>
        <taxon>Anareolatae</taxon>
        <taxon>Phasmatidae</taxon>
        <taxon>Eurycanthinae</taxon>
        <taxon>Dryococelus</taxon>
    </lineage>
</organism>
<feature type="compositionally biased region" description="Polar residues" evidence="1">
    <location>
        <begin position="474"/>
        <end position="485"/>
    </location>
</feature>
<evidence type="ECO:0000313" key="2">
    <source>
        <dbReference type="EMBL" id="KAJ8881163.1"/>
    </source>
</evidence>
<evidence type="ECO:0000256" key="1">
    <source>
        <dbReference type="SAM" id="MobiDB-lite"/>
    </source>
</evidence>
<gene>
    <name evidence="2" type="ORF">PR048_017636</name>
</gene>
<protein>
    <submittedName>
        <fullName evidence="2">Uncharacterized protein</fullName>
    </submittedName>
</protein>
<feature type="compositionally biased region" description="Low complexity" evidence="1">
    <location>
        <begin position="201"/>
        <end position="212"/>
    </location>
</feature>
<feature type="region of interest" description="Disordered" evidence="1">
    <location>
        <begin position="1"/>
        <end position="49"/>
    </location>
</feature>
<feature type="compositionally biased region" description="Basic and acidic residues" evidence="1">
    <location>
        <begin position="686"/>
        <end position="699"/>
    </location>
</feature>
<feature type="compositionally biased region" description="Polar residues" evidence="1">
    <location>
        <begin position="439"/>
        <end position="449"/>
    </location>
</feature>
<feature type="region of interest" description="Disordered" evidence="1">
    <location>
        <begin position="201"/>
        <end position="246"/>
    </location>
</feature>
<feature type="region of interest" description="Disordered" evidence="1">
    <location>
        <begin position="665"/>
        <end position="729"/>
    </location>
</feature>
<feature type="compositionally biased region" description="Polar residues" evidence="1">
    <location>
        <begin position="675"/>
        <end position="685"/>
    </location>
</feature>
<dbReference type="EMBL" id="JARBHB010000006">
    <property type="protein sequence ID" value="KAJ8881163.1"/>
    <property type="molecule type" value="Genomic_DNA"/>
</dbReference>
<feature type="region of interest" description="Disordered" evidence="1">
    <location>
        <begin position="422"/>
        <end position="485"/>
    </location>
</feature>
<feature type="compositionally biased region" description="Polar residues" evidence="1">
    <location>
        <begin position="27"/>
        <end position="41"/>
    </location>
</feature>
<proteinExistence type="predicted"/>
<accession>A0ABQ9HA45</accession>
<keyword evidence="3" id="KW-1185">Reference proteome</keyword>
<dbReference type="Proteomes" id="UP001159363">
    <property type="component" value="Chromosome 5"/>
</dbReference>
<comment type="caution">
    <text evidence="2">The sequence shown here is derived from an EMBL/GenBank/DDBJ whole genome shotgun (WGS) entry which is preliminary data.</text>
</comment>
<reference evidence="2 3" key="1">
    <citation type="submission" date="2023-02" db="EMBL/GenBank/DDBJ databases">
        <title>LHISI_Scaffold_Assembly.</title>
        <authorList>
            <person name="Stuart O.P."/>
            <person name="Cleave R."/>
            <person name="Magrath M.J.L."/>
            <person name="Mikheyev A.S."/>
        </authorList>
    </citation>
    <scope>NUCLEOTIDE SEQUENCE [LARGE SCALE GENOMIC DNA]</scope>
    <source>
        <strain evidence="2">Daus_M_001</strain>
        <tissue evidence="2">Leg muscle</tissue>
    </source>
</reference>
<name>A0ABQ9HA45_9NEOP</name>
<evidence type="ECO:0000313" key="3">
    <source>
        <dbReference type="Proteomes" id="UP001159363"/>
    </source>
</evidence>